<dbReference type="Proteomes" id="UP000608450">
    <property type="component" value="Unassembled WGS sequence"/>
</dbReference>
<gene>
    <name evidence="1" type="ORF">I5I61_10740</name>
</gene>
<sequence>MRIELIASQMLGFWNSCGEVSQCEFQFGQRLIYVAHPTGEASESYLRAVRPLAQAAWDDIDAVIAFTWETVRPGEPELWQLLESATCRGSPLEVFSIHIAAGNSTASYTLSWNPDFDWRQEVYGEFDTWKESPIALQRFEPEKDLWLSIRRHGDGRFELEKPKPLAWGTE</sequence>
<accession>A0ABS0KIL7</accession>
<evidence type="ECO:0000313" key="1">
    <source>
        <dbReference type="EMBL" id="MBG6287920.1"/>
    </source>
</evidence>
<proteinExistence type="predicted"/>
<dbReference type="RefSeq" id="WP_065086564.1">
    <property type="nucleotide sequence ID" value="NZ_JADTFC010000020.1"/>
</dbReference>
<evidence type="ECO:0008006" key="3">
    <source>
        <dbReference type="Google" id="ProtNLM"/>
    </source>
</evidence>
<keyword evidence="2" id="KW-1185">Reference proteome</keyword>
<name>A0ABS0KIL7_PSENT</name>
<comment type="caution">
    <text evidence="1">The sequence shown here is derived from an EMBL/GenBank/DDBJ whole genome shotgun (WGS) entry which is preliminary data.</text>
</comment>
<organism evidence="1 2">
    <name type="scientific">Pseudomonas nitroreducens</name>
    <dbReference type="NCBI Taxonomy" id="46680"/>
    <lineage>
        <taxon>Bacteria</taxon>
        <taxon>Pseudomonadati</taxon>
        <taxon>Pseudomonadota</taxon>
        <taxon>Gammaproteobacteria</taxon>
        <taxon>Pseudomonadales</taxon>
        <taxon>Pseudomonadaceae</taxon>
        <taxon>Pseudomonas</taxon>
    </lineage>
</organism>
<evidence type="ECO:0000313" key="2">
    <source>
        <dbReference type="Proteomes" id="UP000608450"/>
    </source>
</evidence>
<dbReference type="EMBL" id="JADTFC010000020">
    <property type="protein sequence ID" value="MBG6287920.1"/>
    <property type="molecule type" value="Genomic_DNA"/>
</dbReference>
<protein>
    <recommendedName>
        <fullName evidence="3">DUF695 domain-containing protein</fullName>
    </recommendedName>
</protein>
<reference evidence="1 2" key="1">
    <citation type="submission" date="2020-11" db="EMBL/GenBank/DDBJ databases">
        <title>Enhanced detection system for hospital associated transmission using whole genome sequencing surveillance.</title>
        <authorList>
            <person name="Harrison L.H."/>
            <person name="Van Tyne D."/>
            <person name="Marsh J.W."/>
            <person name="Griffith M.P."/>
            <person name="Snyder D.J."/>
            <person name="Cooper V.S."/>
            <person name="Mustapha M."/>
        </authorList>
    </citation>
    <scope>NUCLEOTIDE SEQUENCE [LARGE SCALE GENOMIC DNA]</scope>
    <source>
        <strain evidence="1 2">PSA00705</strain>
    </source>
</reference>